<name>A0A0W8FW99_9ZZZZ</name>
<accession>A0A0W8FW99</accession>
<protein>
    <submittedName>
        <fullName evidence="1">Uncharacterized protein</fullName>
    </submittedName>
</protein>
<organism evidence="1">
    <name type="scientific">hydrocarbon metagenome</name>
    <dbReference type="NCBI Taxonomy" id="938273"/>
    <lineage>
        <taxon>unclassified sequences</taxon>
        <taxon>metagenomes</taxon>
        <taxon>ecological metagenomes</taxon>
    </lineage>
</organism>
<comment type="caution">
    <text evidence="1">The sequence shown here is derived from an EMBL/GenBank/DDBJ whole genome shotgun (WGS) entry which is preliminary data.</text>
</comment>
<sequence>MRPNEFINEDELFNKAIRLLTEKLGPLETSRFLSIANKKRIESVKRHQQWQSKLNKEKLFKEIFG</sequence>
<dbReference type="AlphaFoldDB" id="A0A0W8FW99"/>
<evidence type="ECO:0000313" key="1">
    <source>
        <dbReference type="EMBL" id="KUG25081.1"/>
    </source>
</evidence>
<proteinExistence type="predicted"/>
<reference evidence="1" key="1">
    <citation type="journal article" date="2015" name="Proc. Natl. Acad. Sci. U.S.A.">
        <title>Networks of energetic and metabolic interactions define dynamics in microbial communities.</title>
        <authorList>
            <person name="Embree M."/>
            <person name="Liu J.K."/>
            <person name="Al-Bassam M.M."/>
            <person name="Zengler K."/>
        </authorList>
    </citation>
    <scope>NUCLEOTIDE SEQUENCE</scope>
</reference>
<dbReference type="EMBL" id="LNQE01000774">
    <property type="protein sequence ID" value="KUG25081.1"/>
    <property type="molecule type" value="Genomic_DNA"/>
</dbReference>
<gene>
    <name evidence="1" type="ORF">ASZ90_005105</name>
</gene>